<dbReference type="AlphaFoldDB" id="A0A8H6CBX6"/>
<feature type="compositionally biased region" description="Basic and acidic residues" evidence="1">
    <location>
        <begin position="33"/>
        <end position="57"/>
    </location>
</feature>
<dbReference type="EMBL" id="JACCJB010000016">
    <property type="protein sequence ID" value="KAF6220602.1"/>
    <property type="molecule type" value="Genomic_DNA"/>
</dbReference>
<proteinExistence type="predicted"/>
<dbReference type="InterPro" id="IPR007541">
    <property type="entry name" value="Uncharacterised_BSP"/>
</dbReference>
<name>A0A8H6CBX6_9LECA</name>
<sequence>MTRTVRTTPKLLPTPLAMSAAPNEPTPSPLPIRPKEEAHLFKEAGRKKDGREEEVTSRPHPKPTFPTPKLRLSTLDLDHPGSNVFFSNTNPSKALSEAVDAVLSILYQPTKTNDHIPACRSVTLCLHAMGGVAYTTGSDLDGDHKEIHFSLDYINGIPSARQKDEVQGVLVHEMVHCWQWNAVGTAPGGLIEGIADFVRLKAGLSPPHWKKEGGGQWDAGYQHTGYFLEWIESTCGRGSVRKINHALKDKKYAEDDFWEQLFGKNVSLLWKEYEGSLDEEQKMTKKVESSAKSHEKDRKDNAEMKEKGRKDGRSEGDESVEKDKPNDNLA</sequence>
<feature type="region of interest" description="Disordered" evidence="1">
    <location>
        <begin position="1"/>
        <end position="69"/>
    </location>
</feature>
<dbReference type="Proteomes" id="UP000593566">
    <property type="component" value="Unassembled WGS sequence"/>
</dbReference>
<evidence type="ECO:0000313" key="3">
    <source>
        <dbReference type="Proteomes" id="UP000593566"/>
    </source>
</evidence>
<evidence type="ECO:0000256" key="1">
    <source>
        <dbReference type="SAM" id="MobiDB-lite"/>
    </source>
</evidence>
<evidence type="ECO:0000313" key="2">
    <source>
        <dbReference type="EMBL" id="KAF6220602.1"/>
    </source>
</evidence>
<dbReference type="PANTHER" id="PTHR33321">
    <property type="match status" value="1"/>
</dbReference>
<dbReference type="GeneID" id="59331447"/>
<dbReference type="PANTHER" id="PTHR33321:SF12">
    <property type="entry name" value="PLANT BASIC SECRETORY PROTEIN (BSP) FAMILY PROTEIN"/>
    <property type="match status" value="1"/>
</dbReference>
<keyword evidence="3" id="KW-1185">Reference proteome</keyword>
<comment type="caution">
    <text evidence="2">The sequence shown here is derived from an EMBL/GenBank/DDBJ whole genome shotgun (WGS) entry which is preliminary data.</text>
</comment>
<feature type="region of interest" description="Disordered" evidence="1">
    <location>
        <begin position="278"/>
        <end position="330"/>
    </location>
</feature>
<gene>
    <name evidence="2" type="ORF">HO133_003035</name>
</gene>
<organism evidence="2 3">
    <name type="scientific">Letharia lupina</name>
    <dbReference type="NCBI Taxonomy" id="560253"/>
    <lineage>
        <taxon>Eukaryota</taxon>
        <taxon>Fungi</taxon>
        <taxon>Dikarya</taxon>
        <taxon>Ascomycota</taxon>
        <taxon>Pezizomycotina</taxon>
        <taxon>Lecanoromycetes</taxon>
        <taxon>OSLEUM clade</taxon>
        <taxon>Lecanoromycetidae</taxon>
        <taxon>Lecanorales</taxon>
        <taxon>Lecanorineae</taxon>
        <taxon>Parmeliaceae</taxon>
        <taxon>Letharia</taxon>
    </lineage>
</organism>
<dbReference type="Pfam" id="PF04450">
    <property type="entry name" value="BSP"/>
    <property type="match status" value="1"/>
</dbReference>
<dbReference type="RefSeq" id="XP_037150037.1">
    <property type="nucleotide sequence ID" value="XM_037293959.1"/>
</dbReference>
<reference evidence="2 3" key="1">
    <citation type="journal article" date="2020" name="Genomics">
        <title>Complete, high-quality genomes from long-read metagenomic sequencing of two wolf lichen thalli reveals enigmatic genome architecture.</title>
        <authorList>
            <person name="McKenzie S.K."/>
            <person name="Walston R.F."/>
            <person name="Allen J.L."/>
        </authorList>
    </citation>
    <scope>NUCLEOTIDE SEQUENCE [LARGE SCALE GENOMIC DNA]</scope>
    <source>
        <strain evidence="2">WasteWater1</strain>
    </source>
</reference>
<protein>
    <submittedName>
        <fullName evidence="2">Uncharacterized protein</fullName>
    </submittedName>
</protein>
<accession>A0A8H6CBX6</accession>